<dbReference type="EMBL" id="JAOYFC010000001">
    <property type="protein sequence ID" value="MCV6823906.1"/>
    <property type="molecule type" value="Genomic_DNA"/>
</dbReference>
<gene>
    <name evidence="3" type="ORF">OH136_04995</name>
</gene>
<evidence type="ECO:0000259" key="2">
    <source>
        <dbReference type="Pfam" id="PF09917"/>
    </source>
</evidence>
<dbReference type="RefSeq" id="WP_263952734.1">
    <property type="nucleotide sequence ID" value="NZ_JAOYFC010000001.1"/>
</dbReference>
<evidence type="ECO:0000313" key="3">
    <source>
        <dbReference type="EMBL" id="MCV6823906.1"/>
    </source>
</evidence>
<dbReference type="PANTHER" id="PTHR36919">
    <property type="entry name" value="BLR1215 PROTEIN"/>
    <property type="match status" value="1"/>
</dbReference>
<protein>
    <submittedName>
        <fullName evidence="3">DUF2147 domain-containing protein</fullName>
    </submittedName>
</protein>
<keyword evidence="4" id="KW-1185">Reference proteome</keyword>
<feature type="domain" description="DUF2147" evidence="2">
    <location>
        <begin position="25"/>
        <end position="125"/>
    </location>
</feature>
<dbReference type="Pfam" id="PF09917">
    <property type="entry name" value="DUF2147"/>
    <property type="match status" value="1"/>
</dbReference>
<name>A0AAE3J0I2_9RHOB</name>
<dbReference type="Proteomes" id="UP001208041">
    <property type="component" value="Unassembled WGS sequence"/>
</dbReference>
<evidence type="ECO:0000256" key="1">
    <source>
        <dbReference type="SAM" id="SignalP"/>
    </source>
</evidence>
<feature type="chain" id="PRO_5042293149" evidence="1">
    <location>
        <begin position="21"/>
        <end position="127"/>
    </location>
</feature>
<sequence length="127" mass="13544">MKKLGLSLAALVVAATGALADPVAGVWKTQEDEGAFAHVTLAPCGDKICGVISRTFRAEGEFKSDTIGKPLVWDMVAQGGGNYKDGKIWQPSKDKVYRSKMALSGDTLKVSGCIGPICKKQTWTRVD</sequence>
<reference evidence="3" key="1">
    <citation type="submission" date="2022-10" db="EMBL/GenBank/DDBJ databases">
        <authorList>
            <person name="Yue Y."/>
        </authorList>
    </citation>
    <scope>NUCLEOTIDE SEQUENCE</scope>
    <source>
        <strain evidence="3">Z654</strain>
    </source>
</reference>
<comment type="caution">
    <text evidence="3">The sequence shown here is derived from an EMBL/GenBank/DDBJ whole genome shotgun (WGS) entry which is preliminary data.</text>
</comment>
<dbReference type="AlphaFoldDB" id="A0AAE3J0I2"/>
<organism evidence="3 4">
    <name type="scientific">Halocynthiibacter halioticoli</name>
    <dbReference type="NCBI Taxonomy" id="2986804"/>
    <lineage>
        <taxon>Bacteria</taxon>
        <taxon>Pseudomonadati</taxon>
        <taxon>Pseudomonadota</taxon>
        <taxon>Alphaproteobacteria</taxon>
        <taxon>Rhodobacterales</taxon>
        <taxon>Paracoccaceae</taxon>
        <taxon>Halocynthiibacter</taxon>
    </lineage>
</organism>
<evidence type="ECO:0000313" key="4">
    <source>
        <dbReference type="Proteomes" id="UP001208041"/>
    </source>
</evidence>
<accession>A0AAE3J0I2</accession>
<feature type="signal peptide" evidence="1">
    <location>
        <begin position="1"/>
        <end position="20"/>
    </location>
</feature>
<keyword evidence="1" id="KW-0732">Signal</keyword>
<dbReference type="InterPro" id="IPR019223">
    <property type="entry name" value="DUF2147"/>
</dbReference>
<proteinExistence type="predicted"/>
<dbReference type="PANTHER" id="PTHR36919:SF3">
    <property type="entry name" value="BLL5882 PROTEIN"/>
    <property type="match status" value="1"/>
</dbReference>
<dbReference type="Gene3D" id="2.40.128.520">
    <property type="match status" value="1"/>
</dbReference>